<dbReference type="Pfam" id="PF05117">
    <property type="entry name" value="DUF695"/>
    <property type="match status" value="1"/>
</dbReference>
<evidence type="ECO:0000256" key="1">
    <source>
        <dbReference type="SAM" id="SignalP"/>
    </source>
</evidence>
<proteinExistence type="predicted"/>
<dbReference type="InterPro" id="IPR016097">
    <property type="entry name" value="DUF695"/>
</dbReference>
<feature type="chain" id="PRO_5045452667" evidence="1">
    <location>
        <begin position="19"/>
        <end position="160"/>
    </location>
</feature>
<protein>
    <submittedName>
        <fullName evidence="3">DUF695 domain-containing protein</fullName>
    </submittedName>
</protein>
<gene>
    <name evidence="3" type="ORF">AACH06_12285</name>
</gene>
<reference evidence="3 4" key="1">
    <citation type="submission" date="2024-04" db="EMBL/GenBank/DDBJ databases">
        <title>Novel species of the genus Ideonella isolated from streams.</title>
        <authorList>
            <person name="Lu H."/>
        </authorList>
    </citation>
    <scope>NUCLEOTIDE SEQUENCE [LARGE SCALE GENOMIC DNA]</scope>
    <source>
        <strain evidence="3 4">DXS29W</strain>
    </source>
</reference>
<dbReference type="EMBL" id="JBBUTG010000006">
    <property type="protein sequence ID" value="MEK8031598.1"/>
    <property type="molecule type" value="Genomic_DNA"/>
</dbReference>
<feature type="signal peptide" evidence="1">
    <location>
        <begin position="1"/>
        <end position="18"/>
    </location>
</feature>
<keyword evidence="4" id="KW-1185">Reference proteome</keyword>
<comment type="caution">
    <text evidence="3">The sequence shown here is derived from an EMBL/GenBank/DDBJ whole genome shotgun (WGS) entry which is preliminary data.</text>
</comment>
<sequence length="160" mass="18450">MKQLLAFALAAACLNGTAAEEGAVWSTAVATRPSDGHRIIHRYRSEFGPSFTRSSYPERIVITWNYQSVEGMPSRAERESMDRMEDLLAPYVEQASISVLVWVSTGEGVREWVYYAKSKDEFMNKVDEALRGHHRFPVQFKLWKDPQWTRYDESKGQVRN</sequence>
<feature type="domain" description="DUF695" evidence="2">
    <location>
        <begin position="34"/>
        <end position="152"/>
    </location>
</feature>
<organism evidence="3 4">
    <name type="scientific">Ideonella lacteola</name>
    <dbReference type="NCBI Taxonomy" id="2984193"/>
    <lineage>
        <taxon>Bacteria</taxon>
        <taxon>Pseudomonadati</taxon>
        <taxon>Pseudomonadota</taxon>
        <taxon>Betaproteobacteria</taxon>
        <taxon>Burkholderiales</taxon>
        <taxon>Sphaerotilaceae</taxon>
        <taxon>Ideonella</taxon>
    </lineage>
</organism>
<accession>A0ABU9BNS2</accession>
<evidence type="ECO:0000313" key="4">
    <source>
        <dbReference type="Proteomes" id="UP001371218"/>
    </source>
</evidence>
<dbReference type="Proteomes" id="UP001371218">
    <property type="component" value="Unassembled WGS sequence"/>
</dbReference>
<evidence type="ECO:0000313" key="3">
    <source>
        <dbReference type="EMBL" id="MEK8031598.1"/>
    </source>
</evidence>
<dbReference type="RefSeq" id="WP_341425987.1">
    <property type="nucleotide sequence ID" value="NZ_JBBUTG010000006.1"/>
</dbReference>
<name>A0ABU9BNS2_9BURK</name>
<evidence type="ECO:0000259" key="2">
    <source>
        <dbReference type="Pfam" id="PF05117"/>
    </source>
</evidence>
<keyword evidence="1" id="KW-0732">Signal</keyword>